<feature type="domain" description="4Fe-4S Wbl-type" evidence="2">
    <location>
        <begin position="23"/>
        <end position="96"/>
    </location>
</feature>
<reference evidence="3 4" key="1">
    <citation type="submission" date="2020-07" db="EMBL/GenBank/DDBJ databases">
        <title>Sequencing the genomes of 1000 actinobacteria strains.</title>
        <authorList>
            <person name="Klenk H.-P."/>
        </authorList>
    </citation>
    <scope>NUCLEOTIDE SEQUENCE [LARGE SCALE GENOMIC DNA]</scope>
    <source>
        <strain evidence="3 4">DSM 103164</strain>
    </source>
</reference>
<dbReference type="AlphaFoldDB" id="A0A7Z0D976"/>
<dbReference type="RefSeq" id="WP_179445131.1">
    <property type="nucleotide sequence ID" value="NZ_JACBZS010000001.1"/>
</dbReference>
<comment type="caution">
    <text evidence="3">The sequence shown here is derived from an EMBL/GenBank/DDBJ whole genome shotgun (WGS) entry which is preliminary data.</text>
</comment>
<accession>A0A7Z0D976</accession>
<feature type="region of interest" description="Disordered" evidence="1">
    <location>
        <begin position="160"/>
        <end position="194"/>
    </location>
</feature>
<evidence type="ECO:0000313" key="3">
    <source>
        <dbReference type="EMBL" id="NYI71290.1"/>
    </source>
</evidence>
<dbReference type="Pfam" id="PF02467">
    <property type="entry name" value="Whib"/>
    <property type="match status" value="1"/>
</dbReference>
<dbReference type="InterPro" id="IPR034768">
    <property type="entry name" value="4FE4S_WBL"/>
</dbReference>
<dbReference type="EMBL" id="JACBZS010000001">
    <property type="protein sequence ID" value="NYI71290.1"/>
    <property type="molecule type" value="Genomic_DNA"/>
</dbReference>
<evidence type="ECO:0000259" key="2">
    <source>
        <dbReference type="PROSITE" id="PS51674"/>
    </source>
</evidence>
<organism evidence="3 4">
    <name type="scientific">Naumannella cuiyingiana</name>
    <dbReference type="NCBI Taxonomy" id="1347891"/>
    <lineage>
        <taxon>Bacteria</taxon>
        <taxon>Bacillati</taxon>
        <taxon>Actinomycetota</taxon>
        <taxon>Actinomycetes</taxon>
        <taxon>Propionibacteriales</taxon>
        <taxon>Propionibacteriaceae</taxon>
        <taxon>Naumannella</taxon>
    </lineage>
</organism>
<protein>
    <recommendedName>
        <fullName evidence="2">4Fe-4S Wbl-type domain-containing protein</fullName>
    </recommendedName>
</protein>
<evidence type="ECO:0000256" key="1">
    <source>
        <dbReference type="SAM" id="MobiDB-lite"/>
    </source>
</evidence>
<gene>
    <name evidence="3" type="ORF">GGQ54_001850</name>
</gene>
<feature type="region of interest" description="Disordered" evidence="1">
    <location>
        <begin position="1"/>
        <end position="29"/>
    </location>
</feature>
<dbReference type="Proteomes" id="UP000527616">
    <property type="component" value="Unassembled WGS sequence"/>
</dbReference>
<proteinExistence type="predicted"/>
<name>A0A7Z0D976_9ACTN</name>
<evidence type="ECO:0000313" key="4">
    <source>
        <dbReference type="Proteomes" id="UP000527616"/>
    </source>
</evidence>
<sequence>MNTFRTAPIADPDDPGQGRHPQGCASRPELFQHPLVEEPPTSSAPQSVRREYSVLVNEARAVCAACPLRRDCLYDAVVKHDVAGFVAGTTEMERRMIRRQLDVTVEAEDLDTMAGVFRSGRRIDHDEVVRLRQANPHESLEMLARRLDCSLSTVKRHLRRHRRGQDLKPKQTVPTRGEVLQAASTPRHAGIGAA</sequence>
<dbReference type="PROSITE" id="PS51674">
    <property type="entry name" value="4FE4S_WBL"/>
    <property type="match status" value="1"/>
</dbReference>
<keyword evidence="4" id="KW-1185">Reference proteome</keyword>